<dbReference type="SUPFAM" id="SSF55545">
    <property type="entry name" value="beta-N-acetylhexosaminidase-like domain"/>
    <property type="match status" value="1"/>
</dbReference>
<dbReference type="Pfam" id="PF00728">
    <property type="entry name" value="Glyco_hydro_20"/>
    <property type="match status" value="1"/>
</dbReference>
<dbReference type="EMBL" id="ASGP02000001">
    <property type="protein sequence ID" value="KAH9528479.1"/>
    <property type="molecule type" value="Genomic_DNA"/>
</dbReference>
<evidence type="ECO:0000313" key="12">
    <source>
        <dbReference type="EMBL" id="KAH9528479.1"/>
    </source>
</evidence>
<keyword evidence="6 7" id="KW-0326">Glycosidase</keyword>
<evidence type="ECO:0000259" key="9">
    <source>
        <dbReference type="Pfam" id="PF00728"/>
    </source>
</evidence>
<dbReference type="PIRSF" id="PIRSF001093">
    <property type="entry name" value="B-hxosamndse_ab_euk"/>
    <property type="match status" value="1"/>
</dbReference>
<dbReference type="GO" id="GO:0006689">
    <property type="term" value="P:ganglioside catabolic process"/>
    <property type="evidence" value="ECO:0007669"/>
    <property type="project" value="TreeGrafter"/>
</dbReference>
<dbReference type="Proteomes" id="UP000790347">
    <property type="component" value="Unassembled WGS sequence"/>
</dbReference>
<dbReference type="FunFam" id="3.20.20.80:FF:000063">
    <property type="entry name" value="Beta-hexosaminidase"/>
    <property type="match status" value="1"/>
</dbReference>
<keyword evidence="4 7" id="KW-0378">Hydrolase</keyword>
<dbReference type="InterPro" id="IPR025705">
    <property type="entry name" value="Beta_hexosaminidase_sua/sub"/>
</dbReference>
<dbReference type="Gene3D" id="3.20.20.80">
    <property type="entry name" value="Glycosidases"/>
    <property type="match status" value="1"/>
</dbReference>
<dbReference type="EC" id="3.2.1.52" evidence="7"/>
<dbReference type="PRINTS" id="PR00738">
    <property type="entry name" value="GLHYDRLASE20"/>
</dbReference>
<name>A0A922IFN3_DERFA</name>
<organism evidence="12 13">
    <name type="scientific">Dermatophagoides farinae</name>
    <name type="common">American house dust mite</name>
    <dbReference type="NCBI Taxonomy" id="6954"/>
    <lineage>
        <taxon>Eukaryota</taxon>
        <taxon>Metazoa</taxon>
        <taxon>Ecdysozoa</taxon>
        <taxon>Arthropoda</taxon>
        <taxon>Chelicerata</taxon>
        <taxon>Arachnida</taxon>
        <taxon>Acari</taxon>
        <taxon>Acariformes</taxon>
        <taxon>Sarcoptiformes</taxon>
        <taxon>Astigmata</taxon>
        <taxon>Psoroptidia</taxon>
        <taxon>Analgoidea</taxon>
        <taxon>Pyroglyphidae</taxon>
        <taxon>Dermatophagoidinae</taxon>
        <taxon>Dermatophagoides</taxon>
    </lineage>
</organism>
<dbReference type="CDD" id="cd06562">
    <property type="entry name" value="GH20_HexA_HexB-like"/>
    <property type="match status" value="1"/>
</dbReference>
<dbReference type="Proteomes" id="UP000828236">
    <property type="component" value="Unassembled WGS sequence"/>
</dbReference>
<evidence type="ECO:0000256" key="2">
    <source>
        <dbReference type="ARBA" id="ARBA00006285"/>
    </source>
</evidence>
<dbReference type="EMBL" id="SDOV01000010">
    <property type="protein sequence ID" value="KAH7636396.1"/>
    <property type="molecule type" value="Genomic_DNA"/>
</dbReference>
<dbReference type="PANTHER" id="PTHR22600:SF21">
    <property type="entry name" value="BETA-HEXOSAMINIDASE A"/>
    <property type="match status" value="1"/>
</dbReference>
<comment type="caution">
    <text evidence="12">The sequence shown here is derived from an EMBL/GenBank/DDBJ whole genome shotgun (WGS) entry which is preliminary data.</text>
</comment>
<reference evidence="11" key="2">
    <citation type="submission" date="2020-06" db="EMBL/GenBank/DDBJ databases">
        <authorList>
            <person name="Ji K."/>
            <person name="Li J."/>
        </authorList>
    </citation>
    <scope>NUCLEOTIDE SEQUENCE</scope>
    <source>
        <strain evidence="11">JKM2019</strain>
        <tissue evidence="11">Whole body</tissue>
    </source>
</reference>
<feature type="domain" description="Glycoside hydrolase family 20 catalytic" evidence="9">
    <location>
        <begin position="187"/>
        <end position="520"/>
    </location>
</feature>
<dbReference type="GO" id="GO:0030203">
    <property type="term" value="P:glycosaminoglycan metabolic process"/>
    <property type="evidence" value="ECO:0007669"/>
    <property type="project" value="TreeGrafter"/>
</dbReference>
<sequence>MHIIIKRIFFVLFITICTIITTGWTKLYPIEFRLPLLGFQPSPGTPWPKPRSINTTERVFSIDPNRLSFTTNLNTENCSVLADALERYKKIILIDPRYQPEPHHSVIENVHVFISDNNPDCSYPSANSSEEYSIWLPHPERVDQAAISANSVWGALRALETLTQIIYTNDDQQLLVNETQIHDFPRYNYRGILLDSARHFLPKKVILANLDAMAMNKFNVFHWHIVDDQSFPFQSKKYPNISEQGAYSKRHVYSADDIHEVIEYARMRGIRVIPELDTPGHTHAMARAFPDLLTPCYGDNVHPHVPRYPFFSESEVLNPMLNFTFKFMHDMFEEFRQTFKDEYIHLGMDEVSYDCWRSNPEIIRFMRSNGMTDFHHLEQFYIERTLRSVRDVGYKYLMYQDPVDNGVNLSDDSVVIVWKDKYLDSSMDFWQNYIRNVAKRGYKMILSACWYLNYISYPYPGNDWEKYYMCDPRNFSGSDEERDLVIGGEACMWGEFVDGTNLLSRLWPRASAVAERLWSDPEQTQDIDTARLRLDQHRCRMLRRGIPASPILNGYCGDYEWEMDPIIAPNNGQNGLNGIIPSLMRLFS</sequence>
<dbReference type="SUPFAM" id="SSF51445">
    <property type="entry name" value="(Trans)glycosidases"/>
    <property type="match status" value="1"/>
</dbReference>
<dbReference type="GO" id="GO:0005764">
    <property type="term" value="C:lysosome"/>
    <property type="evidence" value="ECO:0007669"/>
    <property type="project" value="TreeGrafter"/>
</dbReference>
<comment type="catalytic activity">
    <reaction evidence="1 7">
        <text>Hydrolysis of terminal non-reducing N-acetyl-D-hexosamine residues in N-acetyl-beta-D-hexosaminides.</text>
        <dbReference type="EC" id="3.2.1.52"/>
    </reaction>
</comment>
<evidence type="ECO:0000313" key="13">
    <source>
        <dbReference type="Proteomes" id="UP000790347"/>
    </source>
</evidence>
<feature type="active site" description="Proton donor" evidence="8">
    <location>
        <position position="350"/>
    </location>
</feature>
<comment type="similarity">
    <text evidence="2 7">Belongs to the glycosyl hydrolase 20 family.</text>
</comment>
<evidence type="ECO:0000256" key="3">
    <source>
        <dbReference type="ARBA" id="ARBA00022729"/>
    </source>
</evidence>
<dbReference type="InterPro" id="IPR015883">
    <property type="entry name" value="Glyco_hydro_20_cat"/>
</dbReference>
<dbReference type="GO" id="GO:0016020">
    <property type="term" value="C:membrane"/>
    <property type="evidence" value="ECO:0007669"/>
    <property type="project" value="TreeGrafter"/>
</dbReference>
<evidence type="ECO:0000256" key="5">
    <source>
        <dbReference type="ARBA" id="ARBA00023180"/>
    </source>
</evidence>
<dbReference type="Pfam" id="PF14845">
    <property type="entry name" value="Glycohydro_20b2"/>
    <property type="match status" value="1"/>
</dbReference>
<dbReference type="PANTHER" id="PTHR22600">
    <property type="entry name" value="BETA-HEXOSAMINIDASE"/>
    <property type="match status" value="1"/>
</dbReference>
<reference evidence="12" key="1">
    <citation type="submission" date="2013-05" db="EMBL/GenBank/DDBJ databases">
        <authorList>
            <person name="Yim A.K.Y."/>
            <person name="Chan T.F."/>
            <person name="Ji K.M."/>
            <person name="Liu X.Y."/>
            <person name="Zhou J.W."/>
            <person name="Li R.Q."/>
            <person name="Yang K.Y."/>
            <person name="Li J."/>
            <person name="Li M."/>
            <person name="Law P.T.W."/>
            <person name="Wu Y.L."/>
            <person name="Cai Z.L."/>
            <person name="Qin H."/>
            <person name="Bao Y."/>
            <person name="Leung R.K.K."/>
            <person name="Ng P.K.S."/>
            <person name="Zou J."/>
            <person name="Zhong X.J."/>
            <person name="Ran P.X."/>
            <person name="Zhong N.S."/>
            <person name="Liu Z.G."/>
            <person name="Tsui S.K.W."/>
        </authorList>
    </citation>
    <scope>NUCLEOTIDE SEQUENCE</scope>
    <source>
        <strain evidence="12">Derf</strain>
        <tissue evidence="12">Whole organism</tissue>
    </source>
</reference>
<dbReference type="InterPro" id="IPR029018">
    <property type="entry name" value="Hex-like_dom2"/>
</dbReference>
<keyword evidence="13" id="KW-1185">Reference proteome</keyword>
<accession>A0A922IFN3</accession>
<reference evidence="11" key="3">
    <citation type="journal article" date="2021" name="World Allergy Organ. J.">
        <title>Chromosome-level assembly of Dermatophagoides farinae genome and transcriptome reveals two novel allergens Der f 37 and Der f 39.</title>
        <authorList>
            <person name="Chen J."/>
            <person name="Cai Z."/>
            <person name="Fan D."/>
            <person name="Hu J."/>
            <person name="Hou Y."/>
            <person name="He Y."/>
            <person name="Zhang Z."/>
            <person name="Zhao Z."/>
            <person name="Gao P."/>
            <person name="Hu W."/>
            <person name="Sun J."/>
            <person name="Li J."/>
            <person name="Ji K."/>
        </authorList>
    </citation>
    <scope>NUCLEOTIDE SEQUENCE</scope>
    <source>
        <strain evidence="11">JKM2019</strain>
    </source>
</reference>
<keyword evidence="3" id="KW-0732">Signal</keyword>
<evidence type="ECO:0000256" key="1">
    <source>
        <dbReference type="ARBA" id="ARBA00001231"/>
    </source>
</evidence>
<protein>
    <recommendedName>
        <fullName evidence="7">Beta-hexosaminidase</fullName>
        <ecNumber evidence="7">3.2.1.52</ecNumber>
    </recommendedName>
</protein>
<gene>
    <name evidence="12" type="ORF">DERF_002425</name>
    <name evidence="11" type="ORF">HUG17_10366</name>
</gene>
<dbReference type="GO" id="GO:0005975">
    <property type="term" value="P:carbohydrate metabolic process"/>
    <property type="evidence" value="ECO:0007669"/>
    <property type="project" value="InterPro"/>
</dbReference>
<proteinExistence type="inferred from homology"/>
<evidence type="ECO:0000313" key="11">
    <source>
        <dbReference type="EMBL" id="KAH7636396.1"/>
    </source>
</evidence>
<dbReference type="OrthoDB" id="428480at2759"/>
<keyword evidence="5" id="KW-0325">Glycoprotein</keyword>
<dbReference type="GO" id="GO:0004563">
    <property type="term" value="F:beta-N-acetylhexosaminidase activity"/>
    <property type="evidence" value="ECO:0007669"/>
    <property type="project" value="UniProtKB-EC"/>
</dbReference>
<dbReference type="InterPro" id="IPR017853">
    <property type="entry name" value="GH"/>
</dbReference>
<dbReference type="AlphaFoldDB" id="A0A922IFN3"/>
<evidence type="ECO:0000256" key="4">
    <source>
        <dbReference type="ARBA" id="ARBA00022801"/>
    </source>
</evidence>
<evidence type="ECO:0000259" key="10">
    <source>
        <dbReference type="Pfam" id="PF14845"/>
    </source>
</evidence>
<evidence type="ECO:0000256" key="6">
    <source>
        <dbReference type="ARBA" id="ARBA00023295"/>
    </source>
</evidence>
<dbReference type="Gene3D" id="3.30.379.10">
    <property type="entry name" value="Chitobiase/beta-hexosaminidase domain 2-like"/>
    <property type="match status" value="1"/>
</dbReference>
<evidence type="ECO:0000256" key="7">
    <source>
        <dbReference type="PIRNR" id="PIRNR001093"/>
    </source>
</evidence>
<dbReference type="InterPro" id="IPR029019">
    <property type="entry name" value="HEX_eukaryotic_N"/>
</dbReference>
<feature type="domain" description="Beta-hexosaminidase eukaryotic type N-terminal" evidence="10">
    <location>
        <begin position="46"/>
        <end position="165"/>
    </location>
</feature>
<evidence type="ECO:0000256" key="8">
    <source>
        <dbReference type="PIRSR" id="PIRSR001093-1"/>
    </source>
</evidence>
<reference evidence="12" key="4">
    <citation type="journal article" date="2022" name="Res Sq">
        <title>Comparative Genomics Reveals Insights into the Divergent Evolution of Astigmatic Mites and Household Pest Adaptations.</title>
        <authorList>
            <person name="Xiong Q."/>
            <person name="Wan A.T.-Y."/>
            <person name="Liu X.-Y."/>
            <person name="Fung C.S.-H."/>
            <person name="Xiao X."/>
            <person name="Malainual N."/>
            <person name="Hou J."/>
            <person name="Wang L."/>
            <person name="Wang M."/>
            <person name="Yang K."/>
            <person name="Cui Y."/>
            <person name="Leung E."/>
            <person name="Nong W."/>
            <person name="Shin S.-K."/>
            <person name="Au S."/>
            <person name="Jeong K.Y."/>
            <person name="Chew F.T."/>
            <person name="Hui J."/>
            <person name="Leung T.F."/>
            <person name="Tungtrongchitr A."/>
            <person name="Zhong N."/>
            <person name="Liu Z."/>
            <person name="Tsui S."/>
        </authorList>
    </citation>
    <scope>NUCLEOTIDE SEQUENCE</scope>
    <source>
        <strain evidence="12">Derf</strain>
        <tissue evidence="12">Whole organism</tissue>
    </source>
</reference>